<dbReference type="AlphaFoldDB" id="A0A382HTF0"/>
<accession>A0A382HTF0</accession>
<name>A0A382HTF0_9ZZZZ</name>
<gene>
    <name evidence="2" type="ORF">METZ01_LOCUS243226</name>
</gene>
<reference evidence="2" key="1">
    <citation type="submission" date="2018-05" db="EMBL/GenBank/DDBJ databases">
        <authorList>
            <person name="Lanie J.A."/>
            <person name="Ng W.-L."/>
            <person name="Kazmierczak K.M."/>
            <person name="Andrzejewski T.M."/>
            <person name="Davidsen T.M."/>
            <person name="Wayne K.J."/>
            <person name="Tettelin H."/>
            <person name="Glass J.I."/>
            <person name="Rusch D."/>
            <person name="Podicherti R."/>
            <person name="Tsui H.-C.T."/>
            <person name="Winkler M.E."/>
        </authorList>
    </citation>
    <scope>NUCLEOTIDE SEQUENCE</scope>
</reference>
<dbReference type="EMBL" id="UINC01063101">
    <property type="protein sequence ID" value="SVB90372.1"/>
    <property type="molecule type" value="Genomic_DNA"/>
</dbReference>
<feature type="non-terminal residue" evidence="2">
    <location>
        <position position="1"/>
    </location>
</feature>
<proteinExistence type="predicted"/>
<sequence>VRWFLIILSILGSVSSGPAAGFSWKAGVAQTKITPEGAYWMGGYASRNKPSEGTDLDLRAKALALQDASGARVVFVTLDLLVVTPEMSRAVLEGARDQYGLTPANVLLNCSHTHCGPELRLYRQSMYDIPKPLNIKMGDYVKWLNKRLIGLIGESLKNLRPASLFASSAQASFAINRRE</sequence>
<dbReference type="Pfam" id="PF04734">
    <property type="entry name" value="Ceramidase_alk"/>
    <property type="match status" value="1"/>
</dbReference>
<feature type="domain" description="Neutral/alkaline non-lysosomal ceramidase N-terminal" evidence="1">
    <location>
        <begin position="26"/>
        <end position="129"/>
    </location>
</feature>
<feature type="non-terminal residue" evidence="2">
    <location>
        <position position="179"/>
    </location>
</feature>
<protein>
    <recommendedName>
        <fullName evidence="1">Neutral/alkaline non-lysosomal ceramidase N-terminal domain-containing protein</fullName>
    </recommendedName>
</protein>
<evidence type="ECO:0000259" key="1">
    <source>
        <dbReference type="Pfam" id="PF04734"/>
    </source>
</evidence>
<evidence type="ECO:0000313" key="2">
    <source>
        <dbReference type="EMBL" id="SVB90372.1"/>
    </source>
</evidence>
<organism evidence="2">
    <name type="scientific">marine metagenome</name>
    <dbReference type="NCBI Taxonomy" id="408172"/>
    <lineage>
        <taxon>unclassified sequences</taxon>
        <taxon>metagenomes</taxon>
        <taxon>ecological metagenomes</taxon>
    </lineage>
</organism>
<dbReference type="InterPro" id="IPR031329">
    <property type="entry name" value="NEUT/ALK_ceramidase_N"/>
</dbReference>